<name>A0A6C0JDZ5_9ZZZZ</name>
<reference evidence="1" key="1">
    <citation type="journal article" date="2020" name="Nature">
        <title>Giant virus diversity and host interactions through global metagenomics.</title>
        <authorList>
            <person name="Schulz F."/>
            <person name="Roux S."/>
            <person name="Paez-Espino D."/>
            <person name="Jungbluth S."/>
            <person name="Walsh D.A."/>
            <person name="Denef V.J."/>
            <person name="McMahon K.D."/>
            <person name="Konstantinidis K.T."/>
            <person name="Eloe-Fadrosh E.A."/>
            <person name="Kyrpides N.C."/>
            <person name="Woyke T."/>
        </authorList>
    </citation>
    <scope>NUCLEOTIDE SEQUENCE</scope>
    <source>
        <strain evidence="1">GVMAG-M-3300027708-20</strain>
    </source>
</reference>
<dbReference type="EMBL" id="MN740389">
    <property type="protein sequence ID" value="QHU03852.1"/>
    <property type="molecule type" value="Genomic_DNA"/>
</dbReference>
<dbReference type="AlphaFoldDB" id="A0A6C0JDZ5"/>
<organism evidence="1">
    <name type="scientific">viral metagenome</name>
    <dbReference type="NCBI Taxonomy" id="1070528"/>
    <lineage>
        <taxon>unclassified sequences</taxon>
        <taxon>metagenomes</taxon>
        <taxon>organismal metagenomes</taxon>
    </lineage>
</organism>
<sequence length="100" mass="11764">MHRQTRHNDGMFHINGNKYRELHGSRVQVMNKTAYQTNGGLKKSDLMMNKWGRIVSVLKHKTAKKDKRLEKAGYFTQKGKWGFVKKDTKSKKNRTKKSKK</sequence>
<dbReference type="InterPro" id="IPR043928">
    <property type="entry name" value="DNVP"/>
</dbReference>
<dbReference type="Pfam" id="PF19060">
    <property type="entry name" value="DVNP"/>
    <property type="match status" value="1"/>
</dbReference>
<dbReference type="GO" id="GO:0003677">
    <property type="term" value="F:DNA binding"/>
    <property type="evidence" value="ECO:0007669"/>
    <property type="project" value="InterPro"/>
</dbReference>
<evidence type="ECO:0000313" key="1">
    <source>
        <dbReference type="EMBL" id="QHU03852.1"/>
    </source>
</evidence>
<dbReference type="GO" id="GO:0051276">
    <property type="term" value="P:chromosome organization"/>
    <property type="evidence" value="ECO:0007669"/>
    <property type="project" value="InterPro"/>
</dbReference>
<accession>A0A6C0JDZ5</accession>
<protein>
    <submittedName>
        <fullName evidence="1">Uncharacterized protein</fullName>
    </submittedName>
</protein>
<proteinExistence type="predicted"/>